<keyword evidence="1" id="KW-0472">Membrane</keyword>
<dbReference type="Proteomes" id="UP001500886">
    <property type="component" value="Unassembled WGS sequence"/>
</dbReference>
<proteinExistence type="predicted"/>
<keyword evidence="1" id="KW-0812">Transmembrane</keyword>
<organism evidence="2 3">
    <name type="scientific">Streptomyces luteosporeus</name>
    <dbReference type="NCBI Taxonomy" id="173856"/>
    <lineage>
        <taxon>Bacteria</taxon>
        <taxon>Bacillati</taxon>
        <taxon>Actinomycetota</taxon>
        <taxon>Actinomycetes</taxon>
        <taxon>Kitasatosporales</taxon>
        <taxon>Streptomycetaceae</taxon>
        <taxon>Streptomyces</taxon>
    </lineage>
</organism>
<keyword evidence="1" id="KW-1133">Transmembrane helix</keyword>
<comment type="caution">
    <text evidence="2">The sequence shown here is derived from an EMBL/GenBank/DDBJ whole genome shotgun (WGS) entry which is preliminary data.</text>
</comment>
<dbReference type="EMBL" id="BAAASL010000003">
    <property type="protein sequence ID" value="GAA2710390.1"/>
    <property type="molecule type" value="Genomic_DNA"/>
</dbReference>
<protein>
    <submittedName>
        <fullName evidence="2">Uncharacterized protein</fullName>
    </submittedName>
</protein>
<evidence type="ECO:0000313" key="2">
    <source>
        <dbReference type="EMBL" id="GAA2710390.1"/>
    </source>
</evidence>
<evidence type="ECO:0000256" key="1">
    <source>
        <dbReference type="SAM" id="Phobius"/>
    </source>
</evidence>
<evidence type="ECO:0000313" key="3">
    <source>
        <dbReference type="Proteomes" id="UP001500886"/>
    </source>
</evidence>
<feature type="transmembrane region" description="Helical" evidence="1">
    <location>
        <begin position="20"/>
        <end position="43"/>
    </location>
</feature>
<accession>A0ABN3TLR4</accession>
<keyword evidence="3" id="KW-1185">Reference proteome</keyword>
<gene>
    <name evidence="2" type="ORF">GCM10010315_10190</name>
</gene>
<reference evidence="2 3" key="1">
    <citation type="journal article" date="2019" name="Int. J. Syst. Evol. Microbiol.">
        <title>The Global Catalogue of Microorganisms (GCM) 10K type strain sequencing project: providing services to taxonomists for standard genome sequencing and annotation.</title>
        <authorList>
            <consortium name="The Broad Institute Genomics Platform"/>
            <consortium name="The Broad Institute Genome Sequencing Center for Infectious Disease"/>
            <person name="Wu L."/>
            <person name="Ma J."/>
        </authorList>
    </citation>
    <scope>NUCLEOTIDE SEQUENCE [LARGE SCALE GENOMIC DNA]</scope>
    <source>
        <strain evidence="2 3">JCM 4542</strain>
    </source>
</reference>
<name>A0ABN3TLR4_9ACTN</name>
<sequence>MNPRRLRKRARRVDGKAARLVGVGNVLLCGVLFLVAVGGVWFFEATTRAQETALADAAGWVYGCWLAGGLMVFSVLGMMRTLFTHLTTMFLVPVGALILVLLLVA</sequence>
<feature type="transmembrane region" description="Helical" evidence="1">
    <location>
        <begin position="86"/>
        <end position="104"/>
    </location>
</feature>
<feature type="transmembrane region" description="Helical" evidence="1">
    <location>
        <begin position="59"/>
        <end position="79"/>
    </location>
</feature>